<dbReference type="GO" id="GO:0006508">
    <property type="term" value="P:proteolysis"/>
    <property type="evidence" value="ECO:0007669"/>
    <property type="project" value="UniProtKB-KW"/>
</dbReference>
<name>K1QLX3_MAGGI</name>
<dbReference type="InterPro" id="IPR024079">
    <property type="entry name" value="MetalloPept_cat_dom_sf"/>
</dbReference>
<dbReference type="InterPro" id="IPR000859">
    <property type="entry name" value="CUB_dom"/>
</dbReference>
<evidence type="ECO:0000256" key="3">
    <source>
        <dbReference type="ARBA" id="ARBA00022801"/>
    </source>
</evidence>
<feature type="active site" evidence="8">
    <location>
        <position position="215"/>
    </location>
</feature>
<reference evidence="11" key="1">
    <citation type="journal article" date="2012" name="Nature">
        <title>The oyster genome reveals stress adaptation and complexity of shell formation.</title>
        <authorList>
            <person name="Zhang G."/>
            <person name="Fang X."/>
            <person name="Guo X."/>
            <person name="Li L."/>
            <person name="Luo R."/>
            <person name="Xu F."/>
            <person name="Yang P."/>
            <person name="Zhang L."/>
            <person name="Wang X."/>
            <person name="Qi H."/>
            <person name="Xiong Z."/>
            <person name="Que H."/>
            <person name="Xie Y."/>
            <person name="Holland P.W."/>
            <person name="Paps J."/>
            <person name="Zhu Y."/>
            <person name="Wu F."/>
            <person name="Chen Y."/>
            <person name="Wang J."/>
            <person name="Peng C."/>
            <person name="Meng J."/>
            <person name="Yang L."/>
            <person name="Liu J."/>
            <person name="Wen B."/>
            <person name="Zhang N."/>
            <person name="Huang Z."/>
            <person name="Zhu Q."/>
            <person name="Feng Y."/>
            <person name="Mount A."/>
            <person name="Hedgecock D."/>
            <person name="Xu Z."/>
            <person name="Liu Y."/>
            <person name="Domazet-Loso T."/>
            <person name="Du Y."/>
            <person name="Sun X."/>
            <person name="Zhang S."/>
            <person name="Liu B."/>
            <person name="Cheng P."/>
            <person name="Jiang X."/>
            <person name="Li J."/>
            <person name="Fan D."/>
            <person name="Wang W."/>
            <person name="Fu W."/>
            <person name="Wang T."/>
            <person name="Wang B."/>
            <person name="Zhang J."/>
            <person name="Peng Z."/>
            <person name="Li Y."/>
            <person name="Li N."/>
            <person name="Wang J."/>
            <person name="Chen M."/>
            <person name="He Y."/>
            <person name="Tan F."/>
            <person name="Song X."/>
            <person name="Zheng Q."/>
            <person name="Huang R."/>
            <person name="Yang H."/>
            <person name="Du X."/>
            <person name="Chen L."/>
            <person name="Yang M."/>
            <person name="Gaffney P.M."/>
            <person name="Wang S."/>
            <person name="Luo L."/>
            <person name="She Z."/>
            <person name="Ming Y."/>
            <person name="Huang W."/>
            <person name="Zhang S."/>
            <person name="Huang B."/>
            <person name="Zhang Y."/>
            <person name="Qu T."/>
            <person name="Ni P."/>
            <person name="Miao G."/>
            <person name="Wang J."/>
            <person name="Wang Q."/>
            <person name="Steinberg C.E."/>
            <person name="Wang H."/>
            <person name="Li N."/>
            <person name="Qian L."/>
            <person name="Zhang G."/>
            <person name="Li Y."/>
            <person name="Yang H."/>
            <person name="Liu X."/>
            <person name="Wang J."/>
            <person name="Yin Y."/>
            <person name="Wang J."/>
        </authorList>
    </citation>
    <scope>NUCLEOTIDE SEQUENCE [LARGE SCALE GENOMIC DNA]</scope>
    <source>
        <strain evidence="11">05x7-T-G4-1.051#20</strain>
    </source>
</reference>
<accession>K1QLX3</accession>
<evidence type="ECO:0000256" key="5">
    <source>
        <dbReference type="ARBA" id="ARBA00023049"/>
    </source>
</evidence>
<evidence type="ECO:0000313" key="11">
    <source>
        <dbReference type="EMBL" id="EKC29830.1"/>
    </source>
</evidence>
<dbReference type="CDD" id="cd00041">
    <property type="entry name" value="CUB"/>
    <property type="match status" value="1"/>
</dbReference>
<dbReference type="InterPro" id="IPR013320">
    <property type="entry name" value="ConA-like_dom_sf"/>
</dbReference>
<keyword evidence="6" id="KW-1015">Disulfide bond</keyword>
<organism evidence="11">
    <name type="scientific">Magallana gigas</name>
    <name type="common">Pacific oyster</name>
    <name type="synonym">Crassostrea gigas</name>
    <dbReference type="NCBI Taxonomy" id="29159"/>
    <lineage>
        <taxon>Eukaryota</taxon>
        <taxon>Metazoa</taxon>
        <taxon>Spiralia</taxon>
        <taxon>Lophotrochozoa</taxon>
        <taxon>Mollusca</taxon>
        <taxon>Bivalvia</taxon>
        <taxon>Autobranchia</taxon>
        <taxon>Pteriomorphia</taxon>
        <taxon>Ostreida</taxon>
        <taxon>Ostreoidea</taxon>
        <taxon>Ostreidae</taxon>
        <taxon>Magallana</taxon>
    </lineage>
</organism>
<dbReference type="SMART" id="SM00042">
    <property type="entry name" value="CUB"/>
    <property type="match status" value="1"/>
</dbReference>
<dbReference type="Gene3D" id="3.40.390.10">
    <property type="entry name" value="Collagenase (Catalytic Domain)"/>
    <property type="match status" value="1"/>
</dbReference>
<gene>
    <name evidence="11" type="ORF">CGI_10026159</name>
</gene>
<comment type="cofactor">
    <cofactor evidence="8 9">
        <name>Zn(2+)</name>
        <dbReference type="ChEBI" id="CHEBI:29105"/>
    </cofactor>
    <text evidence="8 9">Binds 1 zinc ion per subunit.</text>
</comment>
<keyword evidence="2 8" id="KW-0479">Metal-binding</keyword>
<dbReference type="EC" id="3.4.24.-" evidence="9"/>
<comment type="caution">
    <text evidence="7">Lacks conserved residue(s) required for the propagation of feature annotation.</text>
</comment>
<dbReference type="HOGENOM" id="CLU_018314_0_0_1"/>
<dbReference type="InterPro" id="IPR006026">
    <property type="entry name" value="Peptidase_Metallo"/>
</dbReference>
<feature type="signal peptide" evidence="9">
    <location>
        <begin position="1"/>
        <end position="20"/>
    </location>
</feature>
<keyword evidence="4 8" id="KW-0862">Zinc</keyword>
<dbReference type="InterPro" id="IPR001506">
    <property type="entry name" value="Peptidase_M12A"/>
</dbReference>
<feature type="binding site" evidence="8">
    <location>
        <position position="224"/>
    </location>
    <ligand>
        <name>Zn(2+)</name>
        <dbReference type="ChEBI" id="CHEBI:29105"/>
        <note>catalytic</note>
    </ligand>
</feature>
<feature type="compositionally biased region" description="Basic and acidic residues" evidence="10">
    <location>
        <begin position="81"/>
        <end position="94"/>
    </location>
</feature>
<dbReference type="PROSITE" id="PS51864">
    <property type="entry name" value="ASTACIN"/>
    <property type="match status" value="1"/>
</dbReference>
<proteinExistence type="predicted"/>
<evidence type="ECO:0000256" key="10">
    <source>
        <dbReference type="SAM" id="MobiDB-lite"/>
    </source>
</evidence>
<dbReference type="PROSITE" id="PS01180">
    <property type="entry name" value="CUB"/>
    <property type="match status" value="1"/>
</dbReference>
<evidence type="ECO:0000256" key="9">
    <source>
        <dbReference type="RuleBase" id="RU361183"/>
    </source>
</evidence>
<dbReference type="PROSITE" id="PS50060">
    <property type="entry name" value="MAM_2"/>
    <property type="match status" value="1"/>
</dbReference>
<dbReference type="SMART" id="SM00235">
    <property type="entry name" value="ZnMc"/>
    <property type="match status" value="1"/>
</dbReference>
<dbReference type="Pfam" id="PF00629">
    <property type="entry name" value="MAM"/>
    <property type="match status" value="1"/>
</dbReference>
<dbReference type="Gene3D" id="2.60.120.290">
    <property type="entry name" value="Spermadhesin, CUB domain"/>
    <property type="match status" value="1"/>
</dbReference>
<dbReference type="EMBL" id="JH817210">
    <property type="protein sequence ID" value="EKC29830.1"/>
    <property type="molecule type" value="Genomic_DNA"/>
</dbReference>
<dbReference type="Pfam" id="PF00431">
    <property type="entry name" value="CUB"/>
    <property type="match status" value="1"/>
</dbReference>
<feature type="region of interest" description="Disordered" evidence="10">
    <location>
        <begin position="47"/>
        <end position="98"/>
    </location>
</feature>
<feature type="chain" id="PRO_5036530347" description="Metalloendopeptidase" evidence="9">
    <location>
        <begin position="21"/>
        <end position="645"/>
    </location>
</feature>
<dbReference type="PANTHER" id="PTHR10127:SF780">
    <property type="entry name" value="METALLOENDOPEPTIDASE"/>
    <property type="match status" value="1"/>
</dbReference>
<dbReference type="PRINTS" id="PR00480">
    <property type="entry name" value="ASTACIN"/>
</dbReference>
<dbReference type="SUPFAM" id="SSF49899">
    <property type="entry name" value="Concanavalin A-like lectins/glucanases"/>
    <property type="match status" value="1"/>
</dbReference>
<keyword evidence="3 8" id="KW-0378">Hydrolase</keyword>
<keyword evidence="5 8" id="KW-0482">Metalloprotease</keyword>
<evidence type="ECO:0000256" key="7">
    <source>
        <dbReference type="PROSITE-ProRule" id="PRU00059"/>
    </source>
</evidence>
<dbReference type="Gene3D" id="2.60.120.200">
    <property type="match status" value="1"/>
</dbReference>
<dbReference type="GO" id="GO:0004222">
    <property type="term" value="F:metalloendopeptidase activity"/>
    <property type="evidence" value="ECO:0007669"/>
    <property type="project" value="UniProtKB-UniRule"/>
</dbReference>
<dbReference type="SUPFAM" id="SSF49854">
    <property type="entry name" value="Spermadhesin, CUB domain"/>
    <property type="match status" value="1"/>
</dbReference>
<evidence type="ECO:0000256" key="6">
    <source>
        <dbReference type="ARBA" id="ARBA00023157"/>
    </source>
</evidence>
<dbReference type="InterPro" id="IPR035914">
    <property type="entry name" value="Sperma_CUB_dom_sf"/>
</dbReference>
<feature type="binding site" evidence="8">
    <location>
        <position position="214"/>
    </location>
    <ligand>
        <name>Zn(2+)</name>
        <dbReference type="ChEBI" id="CHEBI:29105"/>
        <note>catalytic</note>
    </ligand>
</feature>
<dbReference type="InParanoid" id="K1QLX3"/>
<dbReference type="GO" id="GO:0008270">
    <property type="term" value="F:zinc ion binding"/>
    <property type="evidence" value="ECO:0007669"/>
    <property type="project" value="UniProtKB-UniRule"/>
</dbReference>
<evidence type="ECO:0000256" key="8">
    <source>
        <dbReference type="PROSITE-ProRule" id="PRU01211"/>
    </source>
</evidence>
<protein>
    <recommendedName>
        <fullName evidence="9">Metalloendopeptidase</fullName>
        <ecNumber evidence="9">3.4.24.-</ecNumber>
    </recommendedName>
</protein>
<evidence type="ECO:0000256" key="4">
    <source>
        <dbReference type="ARBA" id="ARBA00022833"/>
    </source>
</evidence>
<evidence type="ECO:0000256" key="2">
    <source>
        <dbReference type="ARBA" id="ARBA00022723"/>
    </source>
</evidence>
<keyword evidence="9" id="KW-0732">Signal</keyword>
<evidence type="ECO:0000256" key="1">
    <source>
        <dbReference type="ARBA" id="ARBA00022670"/>
    </source>
</evidence>
<dbReference type="SUPFAM" id="SSF55486">
    <property type="entry name" value="Metalloproteases ('zincins'), catalytic domain"/>
    <property type="match status" value="1"/>
</dbReference>
<sequence>MKLTLLLLVCLACVQPSVERAAGYSKFDKGLKETLRELMEELRTDEVKHIDSESEAEDDAESQRVELPGGEEKPQNINPNSKEEQKEDNLDKSHFSVGLGGGPKKATYNVYRYLAGNKRIFEESATLWTDGIIPYSIDEASFSGYLSTLKSQLADAINQLNSDTCVKWVERTTEENYVLITSADGCWSYVGKTGGEQKISLEKDGCLTVHTVLHELLHAMGTQHEQSRSDRMKMTSMLWKNIDTKNLNNFDMANTNNAQPYDYKSVMQYELQSFGKNGKNSMSIPDTSFEYLITNTKNTLSLYDIGEINSGYKCTADCTNTCKNGGVVTKGSSGCSCKCPSGLKGSDCSELDTSDGCGEFITLSSSGDKKTISMGSYTPGVVCTWVIKGPANNRIKATIDSLDLPYNEYDDCYHWLEFRDYLIGDRGKERCGTQGGASFTKAMVGDPGRMMIRFNTAKHSDQAAGKGFSVTVEAVESAAATTTCDFQKDFQTCLFQVDKSKSAFDFRFMSTVDTRYPGNEDGFQYLVMDGNKNPGNKAYLVTSADFQEAARCLSFKYLYIDRYYDDGYDASMVFKYRNSAGTESTLFTIGTTDVSYNSWQTKSLDLPAVSGLQLIIEANEGWQNIALDNISLKSGACEKNPTGLN</sequence>
<dbReference type="AlphaFoldDB" id="K1QLX3"/>
<feature type="binding site" evidence="8">
    <location>
        <position position="218"/>
    </location>
    <ligand>
        <name>Zn(2+)</name>
        <dbReference type="ChEBI" id="CHEBI:29105"/>
        <note>catalytic</note>
    </ligand>
</feature>
<keyword evidence="1 8" id="KW-0645">Protease</keyword>
<dbReference type="PANTHER" id="PTHR10127">
    <property type="entry name" value="DISCOIDIN, CUB, EGF, LAMININ , AND ZINC METALLOPROTEASE DOMAIN CONTAINING"/>
    <property type="match status" value="1"/>
</dbReference>
<dbReference type="GO" id="GO:0016020">
    <property type="term" value="C:membrane"/>
    <property type="evidence" value="ECO:0007669"/>
    <property type="project" value="InterPro"/>
</dbReference>
<dbReference type="Pfam" id="PF01400">
    <property type="entry name" value="Astacin"/>
    <property type="match status" value="1"/>
</dbReference>
<dbReference type="InterPro" id="IPR000998">
    <property type="entry name" value="MAM_dom"/>
</dbReference>